<organism evidence="3 4">
    <name type="scientific">Microbacterium lacticum</name>
    <dbReference type="NCBI Taxonomy" id="33885"/>
    <lineage>
        <taxon>Bacteria</taxon>
        <taxon>Bacillati</taxon>
        <taxon>Actinomycetota</taxon>
        <taxon>Actinomycetes</taxon>
        <taxon>Micrococcales</taxon>
        <taxon>Microbacteriaceae</taxon>
        <taxon>Microbacterium</taxon>
    </lineage>
</organism>
<dbReference type="RefSeq" id="WP_141379812.1">
    <property type="nucleotide sequence ID" value="NZ_BJNA01000010.1"/>
</dbReference>
<name>A0A4Y3UKE6_9MICO</name>
<keyword evidence="1" id="KW-0472">Membrane</keyword>
<dbReference type="OrthoDB" id="26872at2"/>
<sequence>MTSAPGAAPAERTGRSLPPWWAVLLVAIAVAGVAFAIGRFTTFAAAPATPGTDSPEAGFARDMQVHHGQAVEMAMDIYRTTENDDVRVLAYDIATTQSAQKGEFYDWLVKWNLPQRGAPLMSWMQGWTDASGSDHEHGGGSAPASEAELMTQMGMASAADLAQLRAESGTAADCTFLRLMIRHHEGAVPMAEALLDLGSEPRALQVAESIRATQSAEIDLMTSLRAGLACTD</sequence>
<evidence type="ECO:0000259" key="2">
    <source>
        <dbReference type="Pfam" id="PF03713"/>
    </source>
</evidence>
<proteinExistence type="predicted"/>
<keyword evidence="1" id="KW-0812">Transmembrane</keyword>
<reference evidence="3 4" key="1">
    <citation type="submission" date="2019-06" db="EMBL/GenBank/DDBJ databases">
        <title>Sequencing the genomes of 1000 actinobacteria strains.</title>
        <authorList>
            <person name="Klenk H.-P."/>
        </authorList>
    </citation>
    <scope>NUCLEOTIDE SEQUENCE [LARGE SCALE GENOMIC DNA]</scope>
    <source>
        <strain evidence="3 4">DSM 20427</strain>
    </source>
</reference>
<comment type="caution">
    <text evidence="3">The sequence shown here is derived from an EMBL/GenBank/DDBJ whole genome shotgun (WGS) entry which is preliminary data.</text>
</comment>
<keyword evidence="1" id="KW-1133">Transmembrane helix</keyword>
<dbReference type="Proteomes" id="UP000319804">
    <property type="component" value="Unassembled WGS sequence"/>
</dbReference>
<feature type="domain" description="DUF305" evidence="2">
    <location>
        <begin position="56"/>
        <end position="224"/>
    </location>
</feature>
<dbReference type="Gene3D" id="1.20.1260.10">
    <property type="match status" value="1"/>
</dbReference>
<dbReference type="PANTHER" id="PTHR36933:SF1">
    <property type="entry name" value="SLL0788 PROTEIN"/>
    <property type="match status" value="1"/>
</dbReference>
<dbReference type="EMBL" id="VFPS01000002">
    <property type="protein sequence ID" value="TQM98860.1"/>
    <property type="molecule type" value="Genomic_DNA"/>
</dbReference>
<dbReference type="InterPro" id="IPR012347">
    <property type="entry name" value="Ferritin-like"/>
</dbReference>
<dbReference type="Pfam" id="PF03713">
    <property type="entry name" value="DUF305"/>
    <property type="match status" value="1"/>
</dbReference>
<gene>
    <name evidence="3" type="ORF">FHX68_1575</name>
</gene>
<dbReference type="InterPro" id="IPR005183">
    <property type="entry name" value="DUF305_CopM-like"/>
</dbReference>
<feature type="transmembrane region" description="Helical" evidence="1">
    <location>
        <begin position="20"/>
        <end position="38"/>
    </location>
</feature>
<evidence type="ECO:0000313" key="3">
    <source>
        <dbReference type="EMBL" id="TQM98860.1"/>
    </source>
</evidence>
<evidence type="ECO:0000256" key="1">
    <source>
        <dbReference type="SAM" id="Phobius"/>
    </source>
</evidence>
<protein>
    <submittedName>
        <fullName evidence="3">Uncharacterized protein (DUF305 family)</fullName>
    </submittedName>
</protein>
<accession>A0A4Y3UKE6</accession>
<keyword evidence="4" id="KW-1185">Reference proteome</keyword>
<evidence type="ECO:0000313" key="4">
    <source>
        <dbReference type="Proteomes" id="UP000319804"/>
    </source>
</evidence>
<dbReference type="AlphaFoldDB" id="A0A4Y3UKE6"/>
<dbReference type="PANTHER" id="PTHR36933">
    <property type="entry name" value="SLL0788 PROTEIN"/>
    <property type="match status" value="1"/>
</dbReference>